<evidence type="ECO:0000256" key="1">
    <source>
        <dbReference type="ARBA" id="ARBA00004141"/>
    </source>
</evidence>
<reference evidence="14 15" key="1">
    <citation type="submission" date="2022-08" db="EMBL/GenBank/DDBJ databases">
        <title>Reclassification of Massilia species as members of the genera Telluria, Duganella, Pseudoduganella, Mokoshia gen. nov. and Zemynaea gen. nov. using orthogonal and non-orthogonal genome-based approaches.</title>
        <authorList>
            <person name="Bowman J.P."/>
        </authorList>
    </citation>
    <scope>NUCLEOTIDE SEQUENCE [LARGE SCALE GENOMIC DNA]</scope>
    <source>
        <strain evidence="14 15">LMG 28164</strain>
    </source>
</reference>
<evidence type="ECO:0000256" key="2">
    <source>
        <dbReference type="ARBA" id="ARBA00006920"/>
    </source>
</evidence>
<evidence type="ECO:0000313" key="14">
    <source>
        <dbReference type="EMBL" id="MCS0591524.1"/>
    </source>
</evidence>
<comment type="caution">
    <text evidence="14">The sequence shown here is derived from an EMBL/GenBank/DDBJ whole genome shotgun (WGS) entry which is preliminary data.</text>
</comment>
<keyword evidence="11" id="KW-0407">Ion channel</keyword>
<evidence type="ECO:0000256" key="9">
    <source>
        <dbReference type="ARBA" id="ARBA00023065"/>
    </source>
</evidence>
<feature type="transmembrane region" description="Helical" evidence="13">
    <location>
        <begin position="148"/>
        <end position="180"/>
    </location>
</feature>
<accession>A0ABT2ABG4</accession>
<dbReference type="PANTHER" id="PTHR31462">
    <property type="entry name" value="ENDOSOMAL/LYSOSOMAL POTASSIUM CHANNEL TMEM175"/>
    <property type="match status" value="1"/>
</dbReference>
<evidence type="ECO:0000256" key="3">
    <source>
        <dbReference type="ARBA" id="ARBA00022448"/>
    </source>
</evidence>
<dbReference type="RefSeq" id="WP_258847288.1">
    <property type="nucleotide sequence ID" value="NZ_JANUGX010000027.1"/>
</dbReference>
<dbReference type="PANTHER" id="PTHR31462:SF5">
    <property type="entry name" value="ENDOSOMAL_LYSOSOMAL PROTON CHANNEL TMEM175"/>
    <property type="match status" value="1"/>
</dbReference>
<organism evidence="14 15">
    <name type="scientific">Massilia norwichensis</name>
    <dbReference type="NCBI Taxonomy" id="1442366"/>
    <lineage>
        <taxon>Bacteria</taxon>
        <taxon>Pseudomonadati</taxon>
        <taxon>Pseudomonadota</taxon>
        <taxon>Betaproteobacteria</taxon>
        <taxon>Burkholderiales</taxon>
        <taxon>Oxalobacteraceae</taxon>
        <taxon>Telluria group</taxon>
        <taxon>Massilia</taxon>
    </lineage>
</organism>
<protein>
    <submittedName>
        <fullName evidence="14">TMEM175 family protein</fullName>
    </submittedName>
</protein>
<keyword evidence="8 13" id="KW-1133">Transmembrane helix</keyword>
<evidence type="ECO:0000256" key="12">
    <source>
        <dbReference type="ARBA" id="ARBA00034430"/>
    </source>
</evidence>
<evidence type="ECO:0000256" key="10">
    <source>
        <dbReference type="ARBA" id="ARBA00023136"/>
    </source>
</evidence>
<proteinExistence type="inferred from homology"/>
<evidence type="ECO:0000256" key="5">
    <source>
        <dbReference type="ARBA" id="ARBA00022692"/>
    </source>
</evidence>
<keyword evidence="10 13" id="KW-0472">Membrane</keyword>
<evidence type="ECO:0000256" key="6">
    <source>
        <dbReference type="ARBA" id="ARBA00022826"/>
    </source>
</evidence>
<evidence type="ECO:0000256" key="4">
    <source>
        <dbReference type="ARBA" id="ARBA00022538"/>
    </source>
</evidence>
<evidence type="ECO:0000256" key="8">
    <source>
        <dbReference type="ARBA" id="ARBA00022989"/>
    </source>
</evidence>
<feature type="transmembrane region" description="Helical" evidence="13">
    <location>
        <begin position="12"/>
        <end position="31"/>
    </location>
</feature>
<keyword evidence="4" id="KW-0633">Potassium transport</keyword>
<name>A0ABT2ABG4_9BURK</name>
<sequence length="200" mass="22610">MGKNRLEAFSDGVIAIIITIMVLELKVPHSAHFHALLPLWPVFMSYVLSFIYVGIYWNNHHHMMHAVEEVSGGVLWANLHLLFWLSLIPFVTAWTGENHFETGPTATYGFVLFMCAVAYSLLVRVLVRKHDKNTTLAEAVGDDRKGKISIVLYLVGMAAAWFAAWLGFAIYVGVAVMWLIPDRRIEEKVVEESEQEEAAH</sequence>
<evidence type="ECO:0000313" key="15">
    <source>
        <dbReference type="Proteomes" id="UP001205560"/>
    </source>
</evidence>
<evidence type="ECO:0000256" key="13">
    <source>
        <dbReference type="SAM" id="Phobius"/>
    </source>
</evidence>
<comment type="catalytic activity">
    <reaction evidence="12">
        <text>K(+)(in) = K(+)(out)</text>
        <dbReference type="Rhea" id="RHEA:29463"/>
        <dbReference type="ChEBI" id="CHEBI:29103"/>
    </reaction>
</comment>
<dbReference type="InterPro" id="IPR010617">
    <property type="entry name" value="TMEM175-like"/>
</dbReference>
<keyword evidence="7" id="KW-0630">Potassium</keyword>
<feature type="transmembrane region" description="Helical" evidence="13">
    <location>
        <begin position="37"/>
        <end position="58"/>
    </location>
</feature>
<evidence type="ECO:0000256" key="11">
    <source>
        <dbReference type="ARBA" id="ARBA00023303"/>
    </source>
</evidence>
<keyword evidence="5 13" id="KW-0812">Transmembrane</keyword>
<dbReference type="Pfam" id="PF06736">
    <property type="entry name" value="TMEM175"/>
    <property type="match status" value="1"/>
</dbReference>
<feature type="transmembrane region" description="Helical" evidence="13">
    <location>
        <begin position="70"/>
        <end position="94"/>
    </location>
</feature>
<keyword evidence="9" id="KW-0406">Ion transport</keyword>
<comment type="subcellular location">
    <subcellularLocation>
        <location evidence="1">Membrane</location>
        <topology evidence="1">Multi-pass membrane protein</topology>
    </subcellularLocation>
</comment>
<dbReference type="Proteomes" id="UP001205560">
    <property type="component" value="Unassembled WGS sequence"/>
</dbReference>
<evidence type="ECO:0000256" key="7">
    <source>
        <dbReference type="ARBA" id="ARBA00022958"/>
    </source>
</evidence>
<keyword evidence="6" id="KW-0631">Potassium channel</keyword>
<comment type="similarity">
    <text evidence="2">Belongs to the TMEM175 family.</text>
</comment>
<gene>
    <name evidence="14" type="ORF">NX782_20245</name>
</gene>
<keyword evidence="3" id="KW-0813">Transport</keyword>
<feature type="transmembrane region" description="Helical" evidence="13">
    <location>
        <begin position="106"/>
        <end position="127"/>
    </location>
</feature>
<dbReference type="EMBL" id="JANUGX010000027">
    <property type="protein sequence ID" value="MCS0591524.1"/>
    <property type="molecule type" value="Genomic_DNA"/>
</dbReference>
<keyword evidence="15" id="KW-1185">Reference proteome</keyword>